<dbReference type="EMBL" id="AE001437">
    <property type="protein sequence ID" value="AAK79501.1"/>
    <property type="molecule type" value="Genomic_DNA"/>
</dbReference>
<dbReference type="PANTHER" id="PTHR30287">
    <property type="entry name" value="MEMBRANE COMPONENT OF PREDICTED ABC SUPERFAMILY METABOLITE UPTAKE TRANSPORTER"/>
    <property type="match status" value="1"/>
</dbReference>
<feature type="transmembrane region" description="Helical" evidence="6">
    <location>
        <begin position="251"/>
        <end position="271"/>
    </location>
</feature>
<dbReference type="PIR" id="B97089">
    <property type="entry name" value="B97089"/>
</dbReference>
<feature type="transmembrane region" description="Helical" evidence="6">
    <location>
        <begin position="659"/>
        <end position="683"/>
    </location>
</feature>
<name>Q97IV6_CLOAB</name>
<comment type="subcellular location">
    <subcellularLocation>
        <location evidence="1">Cell membrane</location>
        <topology evidence="1">Multi-pass membrane protein</topology>
    </subcellularLocation>
</comment>
<dbReference type="AlphaFoldDB" id="Q97IV6"/>
<accession>Q97IV6</accession>
<dbReference type="HOGENOM" id="CLU_005531_1_0_9"/>
<evidence type="ECO:0000256" key="5">
    <source>
        <dbReference type="ARBA" id="ARBA00023136"/>
    </source>
</evidence>
<feature type="domain" description="ABC3 transporter permease C-terminal" evidence="7">
    <location>
        <begin position="618"/>
        <end position="736"/>
    </location>
</feature>
<feature type="transmembrane region" description="Helical" evidence="6">
    <location>
        <begin position="21"/>
        <end position="40"/>
    </location>
</feature>
<evidence type="ECO:0000256" key="1">
    <source>
        <dbReference type="ARBA" id="ARBA00004651"/>
    </source>
</evidence>
<reference evidence="8 9" key="1">
    <citation type="journal article" date="2001" name="J. Bacteriol.">
        <title>Genome sequence and comparative analysis of the solvent-producing bacterium Clostridium acetobutylicum.</title>
        <authorList>
            <person name="Nolling J."/>
            <person name="Breton G."/>
            <person name="Omelchenko M.V."/>
            <person name="Makarova K.S."/>
            <person name="Zeng Q."/>
            <person name="Gibson R."/>
            <person name="Lee H.M."/>
            <person name="Dubois J."/>
            <person name="Qiu D."/>
            <person name="Hitti J."/>
            <person name="Wolf Y.I."/>
            <person name="Tatusov R.L."/>
            <person name="Sabathe F."/>
            <person name="Doucette-Stamm L."/>
            <person name="Soucaille P."/>
            <person name="Daly M.J."/>
            <person name="Bennett G.N."/>
            <person name="Koonin E.V."/>
            <person name="Smith D.R."/>
        </authorList>
    </citation>
    <scope>NUCLEOTIDE SEQUENCE [LARGE SCALE GENOMIC DNA]</scope>
    <source>
        <strain evidence="9">ATCC 824 / DSM 792 / JCM 1419 / LMG 5710 / VKM B-1787</strain>
    </source>
</reference>
<sequence length="746" mass="84381">MVINKKIKRTMLQNKSQYIGSLALIIISCMLYTMFNQLAVNMDKMTSSFERNYVQDDASFIVDKTINNPKKLEEKFNMKLEKSGSFDYEISKGKTLRIFSENRKIDIPAVISGNKLTTNGILIDPSYAKANNIKVGDKITIGNKKLNVSGLMSLPNYIYAIKSESDIMNNPKSFGIAVITKNNFDSLNLGSSFYNIKFNNSENIDSKISKLKSYLKSQNINVLSWTNIDENPRVTYVTAKIKSTKSISSSMPIAILLLTCSMTGIIMLRMLQKEAVIIGTLYALGYRKREIRKHYLTYSLSIAVIGGIVGTILGGLALKPMVTFMVSYFNVPTNYLSFDIKYVVISILLPIIFLFISSYFIINKQLKHSPVDLMHGGIENSKVNFFERHLKLDNFKFNSKFKIRQQLRSIPRSLLLLFGIIASTMLLLLGFATKNSMDFLMQESITSTYKYKYQYIFNSLQTTSPSRGEKFSETAFSLKSNNKTIITAYGINPNTRYLLLKDRSGNSLDKNKVIVTKTLSDKLNIKENDKIKVINRFNSKVYTIRIDSIADTYSSQSLYMPLSRFNTMLNYPSGSYIGLWSDNKINIPENKLISTSNIDDFKTALSTATKPLQYSMGSISLMSFIIGLIIIYVVTSLIIEENKENISLMKVLGYRKKEVYSLILNSSSFIVILGYLLGIPFLLGSLNALFKSMTSTMNLSLKVKLNFTYILIGFIVIYLTYEISNLLSRKKITKISMAAALNSTKE</sequence>
<dbReference type="KEGG" id="cac:CA_C1534"/>
<keyword evidence="3 6" id="KW-0812">Transmembrane</keyword>
<dbReference type="STRING" id="272562.CA_C1534"/>
<dbReference type="RefSeq" id="WP_010964842.1">
    <property type="nucleotide sequence ID" value="NC_003030.1"/>
</dbReference>
<feature type="transmembrane region" description="Helical" evidence="6">
    <location>
        <begin position="703"/>
        <end position="721"/>
    </location>
</feature>
<dbReference type="InterPro" id="IPR038766">
    <property type="entry name" value="Membrane_comp_ABC_pdt"/>
</dbReference>
<proteinExistence type="predicted"/>
<dbReference type="Proteomes" id="UP000000814">
    <property type="component" value="Chromosome"/>
</dbReference>
<gene>
    <name evidence="8" type="ordered locus">CA_C1534</name>
</gene>
<protein>
    <submittedName>
        <fullName evidence="8">Predicted permease</fullName>
    </submittedName>
</protein>
<dbReference type="GO" id="GO:0005886">
    <property type="term" value="C:plasma membrane"/>
    <property type="evidence" value="ECO:0007669"/>
    <property type="project" value="UniProtKB-SubCell"/>
</dbReference>
<dbReference type="Pfam" id="PF02687">
    <property type="entry name" value="FtsX"/>
    <property type="match status" value="2"/>
</dbReference>
<dbReference type="PROSITE" id="PS51257">
    <property type="entry name" value="PROKAR_LIPOPROTEIN"/>
    <property type="match status" value="1"/>
</dbReference>
<evidence type="ECO:0000313" key="9">
    <source>
        <dbReference type="Proteomes" id="UP000000814"/>
    </source>
</evidence>
<organism evidence="8 9">
    <name type="scientific">Clostridium acetobutylicum (strain ATCC 824 / DSM 792 / JCM 1419 / IAM 19013 / LMG 5710 / NBRC 13948 / NRRL B-527 / VKM B-1787 / 2291 / W)</name>
    <dbReference type="NCBI Taxonomy" id="272562"/>
    <lineage>
        <taxon>Bacteria</taxon>
        <taxon>Bacillati</taxon>
        <taxon>Bacillota</taxon>
        <taxon>Clostridia</taxon>
        <taxon>Eubacteriales</taxon>
        <taxon>Clostridiaceae</taxon>
        <taxon>Clostridium</taxon>
    </lineage>
</organism>
<dbReference type="InterPro" id="IPR003838">
    <property type="entry name" value="ABC3_permease_C"/>
</dbReference>
<dbReference type="eggNOG" id="COG0577">
    <property type="taxonomic scope" value="Bacteria"/>
</dbReference>
<evidence type="ECO:0000256" key="2">
    <source>
        <dbReference type="ARBA" id="ARBA00022475"/>
    </source>
</evidence>
<feature type="domain" description="ABC3 transporter permease C-terminal" evidence="7">
    <location>
        <begin position="251"/>
        <end position="370"/>
    </location>
</feature>
<evidence type="ECO:0000256" key="6">
    <source>
        <dbReference type="SAM" id="Phobius"/>
    </source>
</evidence>
<keyword evidence="5 6" id="KW-0472">Membrane</keyword>
<dbReference type="PATRIC" id="fig|272562.8.peg.1735"/>
<dbReference type="GeneID" id="44998032"/>
<feature type="transmembrane region" description="Helical" evidence="6">
    <location>
        <begin position="342"/>
        <end position="362"/>
    </location>
</feature>
<dbReference type="OrthoDB" id="2934570at2"/>
<keyword evidence="2" id="KW-1003">Cell membrane</keyword>
<evidence type="ECO:0000256" key="4">
    <source>
        <dbReference type="ARBA" id="ARBA00022989"/>
    </source>
</evidence>
<dbReference type="PANTHER" id="PTHR30287:SF1">
    <property type="entry name" value="INNER MEMBRANE PROTEIN"/>
    <property type="match status" value="1"/>
</dbReference>
<feature type="transmembrane region" description="Helical" evidence="6">
    <location>
        <begin position="295"/>
        <end position="322"/>
    </location>
</feature>
<feature type="transmembrane region" description="Helical" evidence="6">
    <location>
        <begin position="619"/>
        <end position="639"/>
    </location>
</feature>
<evidence type="ECO:0000313" key="8">
    <source>
        <dbReference type="EMBL" id="AAK79501.1"/>
    </source>
</evidence>
<feature type="transmembrane region" description="Helical" evidence="6">
    <location>
        <begin position="414"/>
        <end position="432"/>
    </location>
</feature>
<evidence type="ECO:0000259" key="7">
    <source>
        <dbReference type="Pfam" id="PF02687"/>
    </source>
</evidence>
<evidence type="ECO:0000256" key="3">
    <source>
        <dbReference type="ARBA" id="ARBA00022692"/>
    </source>
</evidence>
<keyword evidence="9" id="KW-1185">Reference proteome</keyword>
<keyword evidence="4 6" id="KW-1133">Transmembrane helix</keyword>